<evidence type="ECO:0000313" key="9">
    <source>
        <dbReference type="EMBL" id="QEC74525.1"/>
    </source>
</evidence>
<comment type="cofactor">
    <cofactor evidence="1">
        <name>Mg(2+)</name>
        <dbReference type="ChEBI" id="CHEBI:18420"/>
    </cofactor>
</comment>
<keyword evidence="2" id="KW-1277">Toxin-antitoxin system</keyword>
<accession>A0A5B8VV95</accession>
<comment type="similarity">
    <text evidence="7">Belongs to the PINc/VapC protein family.</text>
</comment>
<dbReference type="EMBL" id="CP042437">
    <property type="protein sequence ID" value="QEC74525.1"/>
    <property type="molecule type" value="Genomic_DNA"/>
</dbReference>
<sequence length="126" mass="14438">MEQRYLADTNTIIDYLGNKLPKESLRLIDGIDIFLSVISRIELLVWKNATEDYLNFLNDFIDTSTVFGLTEPIILKSIEIRKTYRLKLPDAIIAATAVTNNLTLLTRNLSDFKKIAQLNCIDPYQV</sequence>
<dbReference type="InterPro" id="IPR029060">
    <property type="entry name" value="PIN-like_dom_sf"/>
</dbReference>
<keyword evidence="6" id="KW-0460">Magnesium</keyword>
<dbReference type="Pfam" id="PF01850">
    <property type="entry name" value="PIN"/>
    <property type="match status" value="1"/>
</dbReference>
<dbReference type="GO" id="GO:0016787">
    <property type="term" value="F:hydrolase activity"/>
    <property type="evidence" value="ECO:0007669"/>
    <property type="project" value="UniProtKB-KW"/>
</dbReference>
<dbReference type="InterPro" id="IPR050556">
    <property type="entry name" value="Type_II_TA_system_RNase"/>
</dbReference>
<dbReference type="SUPFAM" id="SSF88723">
    <property type="entry name" value="PIN domain-like"/>
    <property type="match status" value="1"/>
</dbReference>
<dbReference type="CDD" id="cd18738">
    <property type="entry name" value="PIN_VapC4-5_FitB-like"/>
    <property type="match status" value="1"/>
</dbReference>
<dbReference type="PANTHER" id="PTHR33653:SF1">
    <property type="entry name" value="RIBONUCLEASE VAPC2"/>
    <property type="match status" value="1"/>
</dbReference>
<keyword evidence="10" id="KW-1185">Reference proteome</keyword>
<keyword evidence="5" id="KW-0378">Hydrolase</keyword>
<dbReference type="KEGG" id="mgk:FSB76_00625"/>
<gene>
    <name evidence="9" type="ORF">FSB76_00625</name>
</gene>
<feature type="domain" description="PIN" evidence="8">
    <location>
        <begin position="5"/>
        <end position="116"/>
    </location>
</feature>
<evidence type="ECO:0000256" key="5">
    <source>
        <dbReference type="ARBA" id="ARBA00022801"/>
    </source>
</evidence>
<evidence type="ECO:0000256" key="3">
    <source>
        <dbReference type="ARBA" id="ARBA00022722"/>
    </source>
</evidence>
<organism evidence="9 10">
    <name type="scientific">Mucilaginibacter ginsenosidivorax</name>
    <dbReference type="NCBI Taxonomy" id="862126"/>
    <lineage>
        <taxon>Bacteria</taxon>
        <taxon>Pseudomonadati</taxon>
        <taxon>Bacteroidota</taxon>
        <taxon>Sphingobacteriia</taxon>
        <taxon>Sphingobacteriales</taxon>
        <taxon>Sphingobacteriaceae</taxon>
        <taxon>Mucilaginibacter</taxon>
    </lineage>
</organism>
<dbReference type="Proteomes" id="UP000321362">
    <property type="component" value="Chromosome"/>
</dbReference>
<dbReference type="AlphaFoldDB" id="A0A5B8VV95"/>
<protein>
    <submittedName>
        <fullName evidence="9">Type II toxin-antitoxin system VapC family toxin</fullName>
    </submittedName>
</protein>
<dbReference type="OrthoDB" id="676982at2"/>
<keyword evidence="3" id="KW-0540">Nuclease</keyword>
<reference evidence="9 10" key="1">
    <citation type="journal article" date="2013" name="J. Microbiol.">
        <title>Mucilaginibacter ginsenosidivorax sp. nov., with ginsenoside converting activity isolated from sediment.</title>
        <authorList>
            <person name="Kim J.K."/>
            <person name="Choi T.E."/>
            <person name="Liu Q.M."/>
            <person name="Park H.Y."/>
            <person name="Yi T.H."/>
            <person name="Yoon M.H."/>
            <person name="Kim S.C."/>
            <person name="Im W.T."/>
        </authorList>
    </citation>
    <scope>NUCLEOTIDE SEQUENCE [LARGE SCALE GENOMIC DNA]</scope>
    <source>
        <strain evidence="9 10">KHI28</strain>
    </source>
</reference>
<dbReference type="Gene3D" id="3.40.50.1010">
    <property type="entry name" value="5'-nuclease"/>
    <property type="match status" value="1"/>
</dbReference>
<dbReference type="GO" id="GO:0046872">
    <property type="term" value="F:metal ion binding"/>
    <property type="evidence" value="ECO:0007669"/>
    <property type="project" value="UniProtKB-KW"/>
</dbReference>
<keyword evidence="4" id="KW-0479">Metal-binding</keyword>
<dbReference type="PANTHER" id="PTHR33653">
    <property type="entry name" value="RIBONUCLEASE VAPC2"/>
    <property type="match status" value="1"/>
</dbReference>
<evidence type="ECO:0000313" key="10">
    <source>
        <dbReference type="Proteomes" id="UP000321362"/>
    </source>
</evidence>
<evidence type="ECO:0000256" key="4">
    <source>
        <dbReference type="ARBA" id="ARBA00022723"/>
    </source>
</evidence>
<evidence type="ECO:0000256" key="1">
    <source>
        <dbReference type="ARBA" id="ARBA00001946"/>
    </source>
</evidence>
<proteinExistence type="inferred from homology"/>
<evidence type="ECO:0000256" key="7">
    <source>
        <dbReference type="ARBA" id="ARBA00038093"/>
    </source>
</evidence>
<evidence type="ECO:0000259" key="8">
    <source>
        <dbReference type="Pfam" id="PF01850"/>
    </source>
</evidence>
<dbReference type="RefSeq" id="WP_147051683.1">
    <property type="nucleotide sequence ID" value="NZ_CP042437.1"/>
</dbReference>
<dbReference type="InterPro" id="IPR002716">
    <property type="entry name" value="PIN_dom"/>
</dbReference>
<name>A0A5B8VV95_9SPHI</name>
<dbReference type="GO" id="GO:0004518">
    <property type="term" value="F:nuclease activity"/>
    <property type="evidence" value="ECO:0007669"/>
    <property type="project" value="UniProtKB-KW"/>
</dbReference>
<evidence type="ECO:0000256" key="6">
    <source>
        <dbReference type="ARBA" id="ARBA00022842"/>
    </source>
</evidence>
<evidence type="ECO:0000256" key="2">
    <source>
        <dbReference type="ARBA" id="ARBA00022649"/>
    </source>
</evidence>